<dbReference type="PANTHER" id="PTHR10933">
    <property type="entry name" value="IMMUNOGLOBULIN-BINDING PROTEIN 1"/>
    <property type="match status" value="1"/>
</dbReference>
<comment type="caution">
    <text evidence="2">The sequence shown here is derived from an EMBL/GenBank/DDBJ whole genome shotgun (WGS) entry which is preliminary data.</text>
</comment>
<dbReference type="Pfam" id="PF04177">
    <property type="entry name" value="TAP42"/>
    <property type="match status" value="1"/>
</dbReference>
<dbReference type="GO" id="GO:0035303">
    <property type="term" value="P:regulation of dephosphorylation"/>
    <property type="evidence" value="ECO:0007669"/>
    <property type="project" value="TreeGrafter"/>
</dbReference>
<dbReference type="AlphaFoldDB" id="A0A5A8D1B7"/>
<dbReference type="Gene3D" id="1.25.40.540">
    <property type="entry name" value="TAP42-like family"/>
    <property type="match status" value="1"/>
</dbReference>
<proteinExistence type="predicted"/>
<evidence type="ECO:0008006" key="6">
    <source>
        <dbReference type="Google" id="ProtNLM"/>
    </source>
</evidence>
<dbReference type="InterPro" id="IPR038511">
    <property type="entry name" value="TAP42/TAP46-like_sf"/>
</dbReference>
<organism evidence="2 5">
    <name type="scientific">Cafeteria roenbergensis</name>
    <name type="common">Marine flagellate</name>
    <dbReference type="NCBI Taxonomy" id="33653"/>
    <lineage>
        <taxon>Eukaryota</taxon>
        <taxon>Sar</taxon>
        <taxon>Stramenopiles</taxon>
        <taxon>Bigyra</taxon>
        <taxon>Opalozoa</taxon>
        <taxon>Bicosoecida</taxon>
        <taxon>Cafeteriaceae</taxon>
        <taxon>Cafeteria</taxon>
    </lineage>
</organism>
<reference evidence="4 5" key="1">
    <citation type="submission" date="2019-07" db="EMBL/GenBank/DDBJ databases">
        <title>Genomes of Cafeteria roenbergensis.</title>
        <authorList>
            <person name="Fischer M.G."/>
            <person name="Hackl T."/>
            <person name="Roman M."/>
        </authorList>
    </citation>
    <scope>NUCLEOTIDE SEQUENCE [LARGE SCALE GENOMIC DNA]</scope>
    <source>
        <strain evidence="2 5">Cflag</strain>
        <strain evidence="3 4">RCC970-E3</strain>
    </source>
</reference>
<gene>
    <name evidence="3" type="ORF">FNF28_05736</name>
    <name evidence="2" type="ORF">FNF31_05001</name>
</gene>
<evidence type="ECO:0000313" key="4">
    <source>
        <dbReference type="Proteomes" id="UP000324907"/>
    </source>
</evidence>
<keyword evidence="1" id="KW-0175">Coiled coil</keyword>
<sequence length="487" mass="50448">MAAPIAAAGAASAAADAAGSFADDHEDPRLAMDNAVQQLECLADGSEAAAEQYKRLVALARGCRARGDWSGVDSLGELSPAELRLASVDFHAARAAEKALALGPDDRAGERGADPSAARARAVVVASAHLVDFLRLAARLGALHPPEIAKLCAAAEIAAEVAAGTGEGSAGAGAPGRESRVARATAAALDAAAAAASGCRPVALRLAEHLDSGGDTGDGDVAWGAEGARLSAASDMEAELAAADAADRVEAVRALRSSPEARRAAAITRHRRDRGLERRLALLRAQERRAEALASLGEDGVAGRGSDAVAGEGVVGDAARRERAVIELLLHTRQAVDSVVAMAEEGQMLGRMLARATGGPGGAGSDERVRRLTGEDERRGGPGLSVVHFGADHSTRQEHIKATVFGDPRGRATIPLEVFAAQEQAEAEERARRQAEGEARQVMRADQLAEAGLEDDMEKVDLATRADREWDAWKDAHPRGMGVTKRV</sequence>
<dbReference type="GO" id="GO:0051721">
    <property type="term" value="F:protein phosphatase 2A binding"/>
    <property type="evidence" value="ECO:0007669"/>
    <property type="project" value="TreeGrafter"/>
</dbReference>
<dbReference type="GO" id="GO:0005829">
    <property type="term" value="C:cytosol"/>
    <property type="evidence" value="ECO:0007669"/>
    <property type="project" value="TreeGrafter"/>
</dbReference>
<dbReference type="InterPro" id="IPR007304">
    <property type="entry name" value="TAP46-like"/>
</dbReference>
<dbReference type="PANTHER" id="PTHR10933:SF9">
    <property type="entry name" value="IMMUNOGLOBULIN-BINDING PROTEIN 1"/>
    <property type="match status" value="1"/>
</dbReference>
<evidence type="ECO:0000313" key="3">
    <source>
        <dbReference type="EMBL" id="KAA0159729.1"/>
    </source>
</evidence>
<name>A0A5A8D1B7_CAFRO</name>
<feature type="coiled-coil region" evidence="1">
    <location>
        <begin position="418"/>
        <end position="445"/>
    </location>
</feature>
<evidence type="ECO:0000313" key="2">
    <source>
        <dbReference type="EMBL" id="KAA0159146.1"/>
    </source>
</evidence>
<dbReference type="Proteomes" id="UP000325113">
    <property type="component" value="Unassembled WGS sequence"/>
</dbReference>
<dbReference type="EMBL" id="VLTL01000123">
    <property type="protein sequence ID" value="KAA0159729.1"/>
    <property type="molecule type" value="Genomic_DNA"/>
</dbReference>
<evidence type="ECO:0000313" key="5">
    <source>
        <dbReference type="Proteomes" id="UP000325113"/>
    </source>
</evidence>
<protein>
    <recommendedName>
        <fullName evidence="6">TAP42-like protein</fullName>
    </recommendedName>
</protein>
<dbReference type="Proteomes" id="UP000324907">
    <property type="component" value="Unassembled WGS sequence"/>
</dbReference>
<dbReference type="GO" id="GO:0009966">
    <property type="term" value="P:regulation of signal transduction"/>
    <property type="evidence" value="ECO:0007669"/>
    <property type="project" value="InterPro"/>
</dbReference>
<dbReference type="EMBL" id="VLTM01000057">
    <property type="protein sequence ID" value="KAA0159146.1"/>
    <property type="molecule type" value="Genomic_DNA"/>
</dbReference>
<accession>A0A5A8D1B7</accession>
<evidence type="ECO:0000256" key="1">
    <source>
        <dbReference type="SAM" id="Coils"/>
    </source>
</evidence>